<reference evidence="3" key="1">
    <citation type="journal article" date="2004" name="Nature">
        <title>Genome duplication in the teleost fish Tetraodon nigroviridis reveals the early vertebrate proto-karyotype.</title>
        <authorList>
            <person name="Jaillon O."/>
            <person name="Aury J.-M."/>
            <person name="Brunet F."/>
            <person name="Petit J.-L."/>
            <person name="Stange-Thomann N."/>
            <person name="Mauceli E."/>
            <person name="Bouneau L."/>
            <person name="Fischer C."/>
            <person name="Ozouf-Costaz C."/>
            <person name="Bernot A."/>
            <person name="Nicaud S."/>
            <person name="Jaffe D."/>
            <person name="Fisher S."/>
            <person name="Lutfalla G."/>
            <person name="Dossat C."/>
            <person name="Segurens B."/>
            <person name="Dasilva C."/>
            <person name="Salanoubat M."/>
            <person name="Levy M."/>
            <person name="Boudet N."/>
            <person name="Castellano S."/>
            <person name="Anthouard V."/>
            <person name="Jubin C."/>
            <person name="Castelli V."/>
            <person name="Katinka M."/>
            <person name="Vacherie B."/>
            <person name="Biemont C."/>
            <person name="Skalli Z."/>
            <person name="Cattolico L."/>
            <person name="Poulain J."/>
            <person name="De Berardinis V."/>
            <person name="Cruaud C."/>
            <person name="Duprat S."/>
            <person name="Brottier P."/>
            <person name="Coutanceau J.-P."/>
            <person name="Gouzy J."/>
            <person name="Parra G."/>
            <person name="Lardier G."/>
            <person name="Chapple C."/>
            <person name="McKernan K.J."/>
            <person name="McEwan P."/>
            <person name="Bosak S."/>
            <person name="Kellis M."/>
            <person name="Volff J.-N."/>
            <person name="Guigo R."/>
            <person name="Zody M.C."/>
            <person name="Mesirov J."/>
            <person name="Lindblad-Toh K."/>
            <person name="Birren B."/>
            <person name="Nusbaum C."/>
            <person name="Kahn D."/>
            <person name="Robinson-Rechavi M."/>
            <person name="Laudet V."/>
            <person name="Schachter V."/>
            <person name="Quetier F."/>
            <person name="Saurin W."/>
            <person name="Scarpelli C."/>
            <person name="Wincker P."/>
            <person name="Lander E.S."/>
            <person name="Weissenbach J."/>
            <person name="Roest Crollius H."/>
        </authorList>
    </citation>
    <scope>NUCLEOTIDE SEQUENCE [LARGE SCALE GENOMIC DNA]</scope>
</reference>
<organism evidence="3">
    <name type="scientific">Tetraodon nigroviridis</name>
    <name type="common">Spotted green pufferfish</name>
    <name type="synonym">Chelonodon nigroviridis</name>
    <dbReference type="NCBI Taxonomy" id="99883"/>
    <lineage>
        <taxon>Eukaryota</taxon>
        <taxon>Metazoa</taxon>
        <taxon>Chordata</taxon>
        <taxon>Craniata</taxon>
        <taxon>Vertebrata</taxon>
        <taxon>Euteleostomi</taxon>
        <taxon>Actinopterygii</taxon>
        <taxon>Neopterygii</taxon>
        <taxon>Teleostei</taxon>
        <taxon>Neoteleostei</taxon>
        <taxon>Acanthomorphata</taxon>
        <taxon>Eupercaria</taxon>
        <taxon>Tetraodontiformes</taxon>
        <taxon>Tetradontoidea</taxon>
        <taxon>Tetraodontidae</taxon>
        <taxon>Tetraodon</taxon>
    </lineage>
</organism>
<evidence type="ECO:0000313" key="3">
    <source>
        <dbReference type="EMBL" id="CAF94860.1"/>
    </source>
</evidence>
<evidence type="ECO:0000256" key="1">
    <source>
        <dbReference type="SAM" id="MobiDB-lite"/>
    </source>
</evidence>
<comment type="caution">
    <text evidence="3">The sequence shown here is derived from an EMBL/GenBank/DDBJ whole genome shotgun (WGS) entry which is preliminary data.</text>
</comment>
<dbReference type="EMBL" id="CAAE01013391">
    <property type="protein sequence ID" value="CAF94860.1"/>
    <property type="molecule type" value="Genomic_DNA"/>
</dbReference>
<dbReference type="OrthoDB" id="364892at2759"/>
<gene>
    <name evidence="3" type="ORF">GSTENG00011252001</name>
</gene>
<dbReference type="AlphaFoldDB" id="Q4SWX2"/>
<protein>
    <submittedName>
        <fullName evidence="3">(spotted green pufferfish) hypothetical protein</fullName>
    </submittedName>
</protein>
<dbReference type="KEGG" id="tng:GSTEN00011252G001"/>
<sequence length="90" mass="10162">MEADLYDEFGNYIGPELDSDDDEDELDAEDRDVDEGDEDDEDEPADADDDVPGMEVVLHEDKKYYPTAEEVYGPEVETIVQEEDTQPLTG</sequence>
<feature type="compositionally biased region" description="Acidic residues" evidence="1">
    <location>
        <begin position="17"/>
        <end position="52"/>
    </location>
</feature>
<name>Q4SWX2_TETNG</name>
<dbReference type="Pfam" id="PF16004">
    <property type="entry name" value="EFTUD2"/>
    <property type="match status" value="1"/>
</dbReference>
<feature type="region of interest" description="Disordered" evidence="1">
    <location>
        <begin position="1"/>
        <end position="53"/>
    </location>
</feature>
<proteinExistence type="predicted"/>
<accession>Q4SWX2</accession>
<feature type="domain" description="116kDa U5 small nuclear ribonucleoprotein component N-terminal" evidence="2">
    <location>
        <begin position="4"/>
        <end position="89"/>
    </location>
</feature>
<reference evidence="3" key="2">
    <citation type="submission" date="2004-02" db="EMBL/GenBank/DDBJ databases">
        <authorList>
            <consortium name="Genoscope"/>
            <consortium name="Whitehead Institute Centre for Genome Research"/>
        </authorList>
    </citation>
    <scope>NUCLEOTIDE SEQUENCE</scope>
</reference>
<evidence type="ECO:0000259" key="2">
    <source>
        <dbReference type="Pfam" id="PF16004"/>
    </source>
</evidence>
<dbReference type="InterPro" id="IPR031950">
    <property type="entry name" value="EFTUD2_N"/>
</dbReference>